<evidence type="ECO:0000313" key="2">
    <source>
        <dbReference type="EMBL" id="KIK81304.1"/>
    </source>
</evidence>
<reference evidence="2 3" key="1">
    <citation type="submission" date="2014-04" db="EMBL/GenBank/DDBJ databases">
        <authorList>
            <consortium name="DOE Joint Genome Institute"/>
            <person name="Kuo A."/>
            <person name="Kohler A."/>
            <person name="Jargeat P."/>
            <person name="Nagy L.G."/>
            <person name="Floudas D."/>
            <person name="Copeland A."/>
            <person name="Barry K.W."/>
            <person name="Cichocki N."/>
            <person name="Veneault-Fourrey C."/>
            <person name="LaButti K."/>
            <person name="Lindquist E.A."/>
            <person name="Lipzen A."/>
            <person name="Lundell T."/>
            <person name="Morin E."/>
            <person name="Murat C."/>
            <person name="Sun H."/>
            <person name="Tunlid A."/>
            <person name="Henrissat B."/>
            <person name="Grigoriev I.V."/>
            <person name="Hibbett D.S."/>
            <person name="Martin F."/>
            <person name="Nordberg H.P."/>
            <person name="Cantor M.N."/>
            <person name="Hua S.X."/>
        </authorList>
    </citation>
    <scope>NUCLEOTIDE SEQUENCE [LARGE SCALE GENOMIC DNA]</scope>
    <source>
        <strain evidence="2 3">Ve08.2h10</strain>
    </source>
</reference>
<dbReference type="HOGENOM" id="CLU_2432927_0_0_1"/>
<name>A0A0D0DID6_9AGAM</name>
<dbReference type="InParanoid" id="A0A0D0DID6"/>
<proteinExistence type="predicted"/>
<keyword evidence="3" id="KW-1185">Reference proteome</keyword>
<dbReference type="AlphaFoldDB" id="A0A0D0DID6"/>
<gene>
    <name evidence="2" type="ORF">PAXRUDRAFT_194983</name>
</gene>
<protein>
    <submittedName>
        <fullName evidence="2">Uncharacterized protein</fullName>
    </submittedName>
</protein>
<evidence type="ECO:0000256" key="1">
    <source>
        <dbReference type="SAM" id="Phobius"/>
    </source>
</evidence>
<sequence length="91" mass="10104">RFQANFAVCTSVLVYVFGCICFCVSLISAAFYPLSPLTLTVHPQTSHRLRHIAQRPAWIKPPIVVHPTFGTSFTVESSTCVALPWAIYHPS</sequence>
<keyword evidence="1" id="KW-0812">Transmembrane</keyword>
<dbReference type="Proteomes" id="UP000054538">
    <property type="component" value="Unassembled WGS sequence"/>
</dbReference>
<organism evidence="2 3">
    <name type="scientific">Paxillus rubicundulus Ve08.2h10</name>
    <dbReference type="NCBI Taxonomy" id="930991"/>
    <lineage>
        <taxon>Eukaryota</taxon>
        <taxon>Fungi</taxon>
        <taxon>Dikarya</taxon>
        <taxon>Basidiomycota</taxon>
        <taxon>Agaricomycotina</taxon>
        <taxon>Agaricomycetes</taxon>
        <taxon>Agaricomycetidae</taxon>
        <taxon>Boletales</taxon>
        <taxon>Paxilineae</taxon>
        <taxon>Paxillaceae</taxon>
        <taxon>Paxillus</taxon>
    </lineage>
</organism>
<evidence type="ECO:0000313" key="3">
    <source>
        <dbReference type="Proteomes" id="UP000054538"/>
    </source>
</evidence>
<dbReference type="EMBL" id="KN825823">
    <property type="protein sequence ID" value="KIK81304.1"/>
    <property type="molecule type" value="Genomic_DNA"/>
</dbReference>
<feature type="transmembrane region" description="Helical" evidence="1">
    <location>
        <begin position="12"/>
        <end position="34"/>
    </location>
</feature>
<keyword evidence="1" id="KW-0472">Membrane</keyword>
<reference evidence="3" key="2">
    <citation type="submission" date="2015-01" db="EMBL/GenBank/DDBJ databases">
        <title>Evolutionary Origins and Diversification of the Mycorrhizal Mutualists.</title>
        <authorList>
            <consortium name="DOE Joint Genome Institute"/>
            <consortium name="Mycorrhizal Genomics Consortium"/>
            <person name="Kohler A."/>
            <person name="Kuo A."/>
            <person name="Nagy L.G."/>
            <person name="Floudas D."/>
            <person name="Copeland A."/>
            <person name="Barry K.W."/>
            <person name="Cichocki N."/>
            <person name="Veneault-Fourrey C."/>
            <person name="LaButti K."/>
            <person name="Lindquist E.A."/>
            <person name="Lipzen A."/>
            <person name="Lundell T."/>
            <person name="Morin E."/>
            <person name="Murat C."/>
            <person name="Riley R."/>
            <person name="Ohm R."/>
            <person name="Sun H."/>
            <person name="Tunlid A."/>
            <person name="Henrissat B."/>
            <person name="Grigoriev I.V."/>
            <person name="Hibbett D.S."/>
            <person name="Martin F."/>
        </authorList>
    </citation>
    <scope>NUCLEOTIDE SEQUENCE [LARGE SCALE GENOMIC DNA]</scope>
    <source>
        <strain evidence="3">Ve08.2h10</strain>
    </source>
</reference>
<feature type="non-terminal residue" evidence="2">
    <location>
        <position position="1"/>
    </location>
</feature>
<keyword evidence="1" id="KW-1133">Transmembrane helix</keyword>
<accession>A0A0D0DID6</accession>